<dbReference type="InterPro" id="IPR030388">
    <property type="entry name" value="G_ERA_dom"/>
</dbReference>
<evidence type="ECO:0000313" key="9">
    <source>
        <dbReference type="Proteomes" id="UP000887013"/>
    </source>
</evidence>
<dbReference type="Gene3D" id="3.40.50.300">
    <property type="entry name" value="P-loop containing nucleotide triphosphate hydrolases"/>
    <property type="match status" value="1"/>
</dbReference>
<dbReference type="GO" id="GO:0005759">
    <property type="term" value="C:mitochondrial matrix"/>
    <property type="evidence" value="ECO:0007669"/>
    <property type="project" value="TreeGrafter"/>
</dbReference>
<evidence type="ECO:0000256" key="3">
    <source>
        <dbReference type="ARBA" id="ARBA00022741"/>
    </source>
</evidence>
<name>A0A8X6P3S8_NEPPI</name>
<feature type="region of interest" description="G1" evidence="6">
    <location>
        <begin position="106"/>
        <end position="113"/>
    </location>
</feature>
<dbReference type="Proteomes" id="UP000887013">
    <property type="component" value="Unassembled WGS sequence"/>
</dbReference>
<keyword evidence="3 6" id="KW-0547">Nucleotide-binding</keyword>
<comment type="caution">
    <text evidence="8">The sequence shown here is derived from an EMBL/GenBank/DDBJ whole genome shotgun (WGS) entry which is preliminary data.</text>
</comment>
<evidence type="ECO:0000256" key="2">
    <source>
        <dbReference type="ARBA" id="ARBA00019149"/>
    </source>
</evidence>
<dbReference type="GO" id="GO:0019843">
    <property type="term" value="F:rRNA binding"/>
    <property type="evidence" value="ECO:0007669"/>
    <property type="project" value="TreeGrafter"/>
</dbReference>
<evidence type="ECO:0000256" key="6">
    <source>
        <dbReference type="PROSITE-ProRule" id="PRU01050"/>
    </source>
</evidence>
<protein>
    <recommendedName>
        <fullName evidence="2">GTPase Era, mitochondrial</fullName>
    </recommendedName>
    <alternativeName>
        <fullName evidence="5">ERA-like protein 1</fullName>
    </alternativeName>
</protein>
<dbReference type="InterPro" id="IPR005662">
    <property type="entry name" value="GTPase_Era-like"/>
</dbReference>
<feature type="region of interest" description="G3" evidence="6">
    <location>
        <begin position="153"/>
        <end position="156"/>
    </location>
</feature>
<dbReference type="PANTHER" id="PTHR42698">
    <property type="entry name" value="GTPASE ERA"/>
    <property type="match status" value="1"/>
</dbReference>
<dbReference type="PRINTS" id="PR00326">
    <property type="entry name" value="GTP1OBG"/>
</dbReference>
<dbReference type="InterPro" id="IPR015946">
    <property type="entry name" value="KH_dom-like_a/b"/>
</dbReference>
<dbReference type="PROSITE" id="PS51713">
    <property type="entry name" value="G_ERA"/>
    <property type="match status" value="1"/>
</dbReference>
<evidence type="ECO:0000256" key="4">
    <source>
        <dbReference type="ARBA" id="ARBA00023134"/>
    </source>
</evidence>
<dbReference type="OrthoDB" id="8954335at2759"/>
<evidence type="ECO:0000259" key="7">
    <source>
        <dbReference type="PROSITE" id="PS51713"/>
    </source>
</evidence>
<dbReference type="InterPro" id="IPR005225">
    <property type="entry name" value="Small_GTP-bd"/>
</dbReference>
<feature type="region of interest" description="G4" evidence="6">
    <location>
        <begin position="222"/>
        <end position="225"/>
    </location>
</feature>
<feature type="domain" description="Era-type G" evidence="7">
    <location>
        <begin position="98"/>
        <end position="309"/>
    </location>
</feature>
<evidence type="ECO:0000313" key="8">
    <source>
        <dbReference type="EMBL" id="GFT46662.1"/>
    </source>
</evidence>
<keyword evidence="9" id="KW-1185">Reference proteome</keyword>
<dbReference type="AlphaFoldDB" id="A0A8X6P3S8"/>
<feature type="region of interest" description="G5" evidence="6">
    <location>
        <begin position="287"/>
        <end position="289"/>
    </location>
</feature>
<dbReference type="SUPFAM" id="SSF52540">
    <property type="entry name" value="P-loop containing nucleoside triphosphate hydrolases"/>
    <property type="match status" value="1"/>
</dbReference>
<organism evidence="8 9">
    <name type="scientific">Nephila pilipes</name>
    <name type="common">Giant wood spider</name>
    <name type="synonym">Nephila maculata</name>
    <dbReference type="NCBI Taxonomy" id="299642"/>
    <lineage>
        <taxon>Eukaryota</taxon>
        <taxon>Metazoa</taxon>
        <taxon>Ecdysozoa</taxon>
        <taxon>Arthropoda</taxon>
        <taxon>Chelicerata</taxon>
        <taxon>Arachnida</taxon>
        <taxon>Araneae</taxon>
        <taxon>Araneomorphae</taxon>
        <taxon>Entelegynae</taxon>
        <taxon>Araneoidea</taxon>
        <taxon>Nephilidae</taxon>
        <taxon>Nephila</taxon>
    </lineage>
</organism>
<dbReference type="InterPro" id="IPR027417">
    <property type="entry name" value="P-loop_NTPase"/>
</dbReference>
<dbReference type="Pfam" id="PF01926">
    <property type="entry name" value="MMR_HSR1"/>
    <property type="match status" value="1"/>
</dbReference>
<dbReference type="GO" id="GO:0043024">
    <property type="term" value="F:ribosomal small subunit binding"/>
    <property type="evidence" value="ECO:0007669"/>
    <property type="project" value="TreeGrafter"/>
</dbReference>
<evidence type="ECO:0000256" key="1">
    <source>
        <dbReference type="ARBA" id="ARBA00007921"/>
    </source>
</evidence>
<gene>
    <name evidence="8" type="primary">ERAL1</name>
    <name evidence="8" type="ORF">NPIL_488261</name>
</gene>
<dbReference type="GO" id="GO:0000028">
    <property type="term" value="P:ribosomal small subunit assembly"/>
    <property type="evidence" value="ECO:0007669"/>
    <property type="project" value="TreeGrafter"/>
</dbReference>
<dbReference type="HAMAP" id="MF_00367">
    <property type="entry name" value="GTPase_Era"/>
    <property type="match status" value="1"/>
</dbReference>
<dbReference type="CDD" id="cd04163">
    <property type="entry name" value="Era"/>
    <property type="match status" value="1"/>
</dbReference>
<proteinExistence type="inferred from homology"/>
<reference evidence="8" key="1">
    <citation type="submission" date="2020-08" db="EMBL/GenBank/DDBJ databases">
        <title>Multicomponent nature underlies the extraordinary mechanical properties of spider dragline silk.</title>
        <authorList>
            <person name="Kono N."/>
            <person name="Nakamura H."/>
            <person name="Mori M."/>
            <person name="Yoshida Y."/>
            <person name="Ohtoshi R."/>
            <person name="Malay A.D."/>
            <person name="Moran D.A.P."/>
            <person name="Tomita M."/>
            <person name="Numata K."/>
            <person name="Arakawa K."/>
        </authorList>
    </citation>
    <scope>NUCLEOTIDE SEQUENCE</scope>
</reference>
<dbReference type="GO" id="GO:0005525">
    <property type="term" value="F:GTP binding"/>
    <property type="evidence" value="ECO:0007669"/>
    <property type="project" value="UniProtKB-UniRule"/>
</dbReference>
<feature type="region of interest" description="G2" evidence="6">
    <location>
        <begin position="132"/>
        <end position="136"/>
    </location>
</feature>
<dbReference type="NCBIfam" id="TIGR00231">
    <property type="entry name" value="small_GTP"/>
    <property type="match status" value="1"/>
</dbReference>
<evidence type="ECO:0000256" key="5">
    <source>
        <dbReference type="ARBA" id="ARBA00030975"/>
    </source>
</evidence>
<accession>A0A8X6P3S8</accession>
<sequence length="413" mass="47321">MRSRSDEEGKKCLRLFHSTKMILSRVNCIFIRILKVDRIRTLSSLTSVVYSSEEQNSSDMNENSFTVAQNKSIKKIPLSVEEYKRLKSLLPIQPENPHLLKVSILGEPNVGKSTLTNKLVKWKVCAVSRKVHTTRKKAAAILVEDNKQIVFLDTPGFVEPELTHKHHLEPSFVMDPLKSIREADIIAVVVDISNKWTNNKISKNIINVLEEFREKKSILLLNKIDAMKSKSRLLSLTKILTGGVMNGIENSNFEEHISEKNSSCKDNSIEISNQNRGWASFSKVFMVSALRNDGIHELRNYLLNEALPKNWMYHNNIITDQHPHDIALTILREKLLEYLPEEIPYVLDLRISKWDVLTTGIPKIEMKIVCPHSRHKRFVIGPGGKHIASCVQKCRHTMKETFKKDVFLNIAVE</sequence>
<comment type="similarity">
    <text evidence="1 6">Belongs to the TRAFAC class TrmE-Era-EngA-EngB-Septin-like GTPase superfamily. Era GTPase family.</text>
</comment>
<dbReference type="InterPro" id="IPR006073">
    <property type="entry name" value="GTP-bd"/>
</dbReference>
<keyword evidence="4 6" id="KW-0342">GTP-binding</keyword>
<dbReference type="SUPFAM" id="SSF54814">
    <property type="entry name" value="Prokaryotic type KH domain (KH-domain type II)"/>
    <property type="match status" value="1"/>
</dbReference>
<dbReference type="CDD" id="cd22534">
    <property type="entry name" value="KH-II_Era"/>
    <property type="match status" value="1"/>
</dbReference>
<dbReference type="PANTHER" id="PTHR42698:SF1">
    <property type="entry name" value="GTPASE ERA, MITOCHONDRIAL"/>
    <property type="match status" value="1"/>
</dbReference>
<dbReference type="EMBL" id="BMAW01064715">
    <property type="protein sequence ID" value="GFT46662.1"/>
    <property type="molecule type" value="Genomic_DNA"/>
</dbReference>
<dbReference type="InterPro" id="IPR009019">
    <property type="entry name" value="KH_sf_prok-type"/>
</dbReference>
<dbReference type="Gene3D" id="3.30.300.20">
    <property type="match status" value="1"/>
</dbReference>